<gene>
    <name evidence="2" type="ORF">ACFFVF_12120</name>
</gene>
<evidence type="ECO:0000313" key="2">
    <source>
        <dbReference type="EMBL" id="MFB9097266.1"/>
    </source>
</evidence>
<protein>
    <submittedName>
        <fullName evidence="2">DinB family protein</fullName>
    </submittedName>
</protein>
<sequence>METTFEIWKTSRETYLNFLEKYSLEQLNKIPEGFSNNLIWNVAHVLVSQQKLVYALSELPLNVSQELVEKYQNGTKPEGFVSSEELAEIKDLLLSTIVKTELDYSEGVFKTFNSYQTKTGFYIANLQNAFEFNNYHEGIHLGVMFQIKKFL</sequence>
<dbReference type="EMBL" id="JBHMEY010000042">
    <property type="protein sequence ID" value="MFB9097266.1"/>
    <property type="molecule type" value="Genomic_DNA"/>
</dbReference>
<evidence type="ECO:0000259" key="1">
    <source>
        <dbReference type="Pfam" id="PF12867"/>
    </source>
</evidence>
<dbReference type="RefSeq" id="WP_236457817.1">
    <property type="nucleotide sequence ID" value="NZ_CBCSGE010000005.1"/>
</dbReference>
<dbReference type="Pfam" id="PF12867">
    <property type="entry name" value="DinB_2"/>
    <property type="match status" value="1"/>
</dbReference>
<dbReference type="Gene3D" id="1.20.120.450">
    <property type="entry name" value="dinb family like domain"/>
    <property type="match status" value="1"/>
</dbReference>
<dbReference type="Proteomes" id="UP001589607">
    <property type="component" value="Unassembled WGS sequence"/>
</dbReference>
<proteinExistence type="predicted"/>
<name>A0ABV5GPM9_9FLAO</name>
<keyword evidence="3" id="KW-1185">Reference proteome</keyword>
<comment type="caution">
    <text evidence="2">The sequence shown here is derived from an EMBL/GenBank/DDBJ whole genome shotgun (WGS) entry which is preliminary data.</text>
</comment>
<feature type="domain" description="DinB-like" evidence="1">
    <location>
        <begin position="9"/>
        <end position="144"/>
    </location>
</feature>
<dbReference type="InterPro" id="IPR024775">
    <property type="entry name" value="DinB-like"/>
</dbReference>
<dbReference type="InterPro" id="IPR034660">
    <property type="entry name" value="DinB/YfiT-like"/>
</dbReference>
<organism evidence="2 3">
    <name type="scientific">Flavobacterium jumunjinense</name>
    <dbReference type="NCBI Taxonomy" id="998845"/>
    <lineage>
        <taxon>Bacteria</taxon>
        <taxon>Pseudomonadati</taxon>
        <taxon>Bacteroidota</taxon>
        <taxon>Flavobacteriia</taxon>
        <taxon>Flavobacteriales</taxon>
        <taxon>Flavobacteriaceae</taxon>
        <taxon>Flavobacterium</taxon>
    </lineage>
</organism>
<evidence type="ECO:0000313" key="3">
    <source>
        <dbReference type="Proteomes" id="UP001589607"/>
    </source>
</evidence>
<accession>A0ABV5GPM9</accession>
<dbReference type="SUPFAM" id="SSF109854">
    <property type="entry name" value="DinB/YfiT-like putative metalloenzymes"/>
    <property type="match status" value="1"/>
</dbReference>
<reference evidence="2 3" key="1">
    <citation type="submission" date="2024-09" db="EMBL/GenBank/DDBJ databases">
        <authorList>
            <person name="Sun Q."/>
            <person name="Mori K."/>
        </authorList>
    </citation>
    <scope>NUCLEOTIDE SEQUENCE [LARGE SCALE GENOMIC DNA]</scope>
    <source>
        <strain evidence="2 3">CECT 7955</strain>
    </source>
</reference>